<dbReference type="PROSITE" id="PS51257">
    <property type="entry name" value="PROKAR_LIPOPROTEIN"/>
    <property type="match status" value="1"/>
</dbReference>
<organism evidence="1 2">
    <name type="scientific">Marinobacter salinexigens</name>
    <dbReference type="NCBI Taxonomy" id="2919747"/>
    <lineage>
        <taxon>Bacteria</taxon>
        <taxon>Pseudomonadati</taxon>
        <taxon>Pseudomonadota</taxon>
        <taxon>Gammaproteobacteria</taxon>
        <taxon>Pseudomonadales</taxon>
        <taxon>Marinobacteraceae</taxon>
        <taxon>Marinobacter</taxon>
    </lineage>
</organism>
<dbReference type="InterPro" id="IPR011044">
    <property type="entry name" value="Quino_amine_DH_bsu"/>
</dbReference>
<name>A0A5B0VPQ7_9GAMM</name>
<accession>A0A5B0VPQ7</accession>
<protein>
    <submittedName>
        <fullName evidence="1">DUF1513 domain-containing protein</fullName>
    </submittedName>
</protein>
<dbReference type="InterPro" id="IPR015943">
    <property type="entry name" value="WD40/YVTN_repeat-like_dom_sf"/>
</dbReference>
<dbReference type="AlphaFoldDB" id="A0A5B0VPQ7"/>
<dbReference type="RefSeq" id="WP_149598875.1">
    <property type="nucleotide sequence ID" value="NZ_VTUU01000001.1"/>
</dbReference>
<keyword evidence="2" id="KW-1185">Reference proteome</keyword>
<dbReference type="InterPro" id="IPR006311">
    <property type="entry name" value="TAT_signal"/>
</dbReference>
<dbReference type="Pfam" id="PF07433">
    <property type="entry name" value="DUF1513"/>
    <property type="match status" value="1"/>
</dbReference>
<dbReference type="PROSITE" id="PS51318">
    <property type="entry name" value="TAT"/>
    <property type="match status" value="1"/>
</dbReference>
<reference evidence="1 2" key="1">
    <citation type="submission" date="2019-08" db="EMBL/GenBank/DDBJ databases">
        <title>Marinobacter ZYF650 sp. nov., a marine bacterium isolated from seawater of the Mariana trench.</title>
        <authorList>
            <person name="Ahmad W."/>
        </authorList>
    </citation>
    <scope>NUCLEOTIDE SEQUENCE [LARGE SCALE GENOMIC DNA]</scope>
    <source>
        <strain evidence="1 2">ZYF650</strain>
    </source>
</reference>
<dbReference type="EMBL" id="VTUU01000001">
    <property type="protein sequence ID" value="KAA1176248.1"/>
    <property type="molecule type" value="Genomic_DNA"/>
</dbReference>
<evidence type="ECO:0000313" key="1">
    <source>
        <dbReference type="EMBL" id="KAA1176248.1"/>
    </source>
</evidence>
<gene>
    <name evidence="1" type="ORF">FWJ25_03705</name>
</gene>
<dbReference type="SUPFAM" id="SSF50969">
    <property type="entry name" value="YVTN repeat-like/Quinoprotein amine dehydrogenase"/>
    <property type="match status" value="1"/>
</dbReference>
<comment type="caution">
    <text evidence="1">The sequence shown here is derived from an EMBL/GenBank/DDBJ whole genome shotgun (WGS) entry which is preliminary data.</text>
</comment>
<sequence length="374" mass="40362">MHSRGFRLNRRRFLMTGVAGGLSATLSATLSGCSLLPRKADNGLAQYTGAVGLADGSFGVASIDRTGQVLWQSAVDSRCHSGCNRPGGVAEVLFFERRPGWSFYVLDQATGKRHHRVKAAPGEHFVGHGVFSPDGRWLYATASRYDQGEGIIAVYDAGNQFKRVNTFELNGIGPHELTLHPDGETLIIGLGGILTHPDYDRIKLNLDTMKPSLILMNRNTGAIAGRFNPSHHQQSTRHVSVNSEGRVYAAYQYQGPLYESPPLLARLQDGKLQEIRFDDETQKGLGNYIASVAAHPENDLVAAASPIGGHAVIFQGSTGELLANVAIPDCAGVHALGGGDFMVSSGRGKLVRISVNQQPRELASLPVQWDHHLV</sequence>
<evidence type="ECO:0000313" key="2">
    <source>
        <dbReference type="Proteomes" id="UP000323161"/>
    </source>
</evidence>
<dbReference type="Gene3D" id="2.130.10.10">
    <property type="entry name" value="YVTN repeat-like/Quinoprotein amine dehydrogenase"/>
    <property type="match status" value="1"/>
</dbReference>
<dbReference type="InterPro" id="IPR008311">
    <property type="entry name" value="UCP028101"/>
</dbReference>
<dbReference type="PIRSF" id="PIRSF028101">
    <property type="entry name" value="UCP028101"/>
    <property type="match status" value="1"/>
</dbReference>
<proteinExistence type="predicted"/>
<dbReference type="Proteomes" id="UP000323161">
    <property type="component" value="Unassembled WGS sequence"/>
</dbReference>